<feature type="domain" description="HTH cro/C1-type" evidence="1">
    <location>
        <begin position="12"/>
        <end position="66"/>
    </location>
</feature>
<dbReference type="InterPro" id="IPR001387">
    <property type="entry name" value="Cro/C1-type_HTH"/>
</dbReference>
<dbReference type="Pfam" id="PF13560">
    <property type="entry name" value="HTH_31"/>
    <property type="match status" value="1"/>
</dbReference>
<dbReference type="Proteomes" id="UP001595868">
    <property type="component" value="Unassembled WGS sequence"/>
</dbReference>
<dbReference type="EMBL" id="JBHSBN010000059">
    <property type="protein sequence ID" value="MFC4110772.1"/>
    <property type="molecule type" value="Genomic_DNA"/>
</dbReference>
<evidence type="ECO:0000313" key="3">
    <source>
        <dbReference type="Proteomes" id="UP001595868"/>
    </source>
</evidence>
<dbReference type="CDD" id="cd00093">
    <property type="entry name" value="HTH_XRE"/>
    <property type="match status" value="1"/>
</dbReference>
<dbReference type="Gene3D" id="1.10.260.40">
    <property type="entry name" value="lambda repressor-like DNA-binding domains"/>
    <property type="match status" value="1"/>
</dbReference>
<reference evidence="3" key="1">
    <citation type="journal article" date="2019" name="Int. J. Syst. Evol. Microbiol.">
        <title>The Global Catalogue of Microorganisms (GCM) 10K type strain sequencing project: providing services to taxonomists for standard genome sequencing and annotation.</title>
        <authorList>
            <consortium name="The Broad Institute Genomics Platform"/>
            <consortium name="The Broad Institute Genome Sequencing Center for Infectious Disease"/>
            <person name="Wu L."/>
            <person name="Ma J."/>
        </authorList>
    </citation>
    <scope>NUCLEOTIDE SEQUENCE [LARGE SCALE GENOMIC DNA]</scope>
    <source>
        <strain evidence="3">2902at01</strain>
    </source>
</reference>
<dbReference type="SMART" id="SM00530">
    <property type="entry name" value="HTH_XRE"/>
    <property type="match status" value="1"/>
</dbReference>
<evidence type="ECO:0000313" key="2">
    <source>
        <dbReference type="EMBL" id="MFC4110772.1"/>
    </source>
</evidence>
<name>A0ABV8KXA9_9ACTN</name>
<dbReference type="InterPro" id="IPR043917">
    <property type="entry name" value="DUF5753"/>
</dbReference>
<comment type="caution">
    <text evidence="2">The sequence shown here is derived from an EMBL/GenBank/DDBJ whole genome shotgun (WGS) entry which is preliminary data.</text>
</comment>
<gene>
    <name evidence="2" type="ORF">ACFOX0_33280</name>
</gene>
<protein>
    <submittedName>
        <fullName evidence="2">Scr1 family TA system antitoxin-like transcriptional regulator</fullName>
    </submittedName>
</protein>
<dbReference type="InterPro" id="IPR010982">
    <property type="entry name" value="Lambda_DNA-bd_dom_sf"/>
</dbReference>
<dbReference type="PROSITE" id="PS50943">
    <property type="entry name" value="HTH_CROC1"/>
    <property type="match status" value="1"/>
</dbReference>
<proteinExistence type="predicted"/>
<evidence type="ECO:0000259" key="1">
    <source>
        <dbReference type="PROSITE" id="PS50943"/>
    </source>
</evidence>
<dbReference type="SUPFAM" id="SSF47413">
    <property type="entry name" value="lambda repressor-like DNA-binding domains"/>
    <property type="match status" value="1"/>
</dbReference>
<organism evidence="2 3">
    <name type="scientific">Micromonospora zhanjiangensis</name>
    <dbReference type="NCBI Taxonomy" id="1522057"/>
    <lineage>
        <taxon>Bacteria</taxon>
        <taxon>Bacillati</taxon>
        <taxon>Actinomycetota</taxon>
        <taxon>Actinomycetes</taxon>
        <taxon>Micromonosporales</taxon>
        <taxon>Micromonosporaceae</taxon>
        <taxon>Micromonospora</taxon>
    </lineage>
</organism>
<sequence>MGSFLDLFGEELRQARTEAGLSQEELATKVSYSAAQVSAVENGRRRPTRDFTTKVDAALGVNGRLLRLLDAAQQESAKPWLRPWIKDEQAAADLRWFEPLIIPGLLQTEGYARALLAVGGALGGDKLDEQVSVRLERQAVLHRDGPLRATFVIDEMCLRRPVGGPKVMRAQLDHLLAVLDGCPWVRVHVVPLSVGAYAGLDGPFAVATSRSGEITAYMENQLDGTVVERTEDVREVLRAWESVRGEALPYRTSVEMIREGRDAWT</sequence>
<dbReference type="Pfam" id="PF19054">
    <property type="entry name" value="DUF5753"/>
    <property type="match status" value="1"/>
</dbReference>
<dbReference type="RefSeq" id="WP_377553513.1">
    <property type="nucleotide sequence ID" value="NZ_JBHSBN010000059.1"/>
</dbReference>
<accession>A0ABV8KXA9</accession>
<keyword evidence="3" id="KW-1185">Reference proteome</keyword>